<proteinExistence type="predicted"/>
<evidence type="ECO:0000313" key="1">
    <source>
        <dbReference type="EMBL" id="TCK61734.1"/>
    </source>
</evidence>
<dbReference type="SUPFAM" id="SSF75708">
    <property type="entry name" value="Chemotaxis phosphatase CheZ"/>
    <property type="match status" value="1"/>
</dbReference>
<dbReference type="Pfam" id="PF04344">
    <property type="entry name" value="CheZ"/>
    <property type="match status" value="1"/>
</dbReference>
<dbReference type="RefSeq" id="WP_132871267.1">
    <property type="nucleotide sequence ID" value="NZ_JAJUHT010000003.1"/>
</dbReference>
<sequence length="210" mass="23763">MSGYKDINELLDIARCINEGKYDVAGVDVNAENELYHIAQYFSEAVNKLKTVYDTVEDSYEDLPGFEDTLKAIIADSKTASENVLSCVDKINFITDDIRENIQTIKNQVAAGQFSQAGGIIDRLRDKALGGQDTCFDIIASLEFQDITKQKIDKLVKIIYDLQERLAHLVLMFGVKENKIDVQMLDMIKDKKDLLKDQNLVDELLKEFGQ</sequence>
<accession>A0A4R1KBB6</accession>
<reference evidence="1 2" key="1">
    <citation type="submission" date="2019-03" db="EMBL/GenBank/DDBJ databases">
        <title>Genomic Encyclopedia of Type Strains, Phase IV (KMG-IV): sequencing the most valuable type-strain genomes for metagenomic binning, comparative biology and taxonomic classification.</title>
        <authorList>
            <person name="Goeker M."/>
        </authorList>
    </citation>
    <scope>NUCLEOTIDE SEQUENCE [LARGE SCALE GENOMIC DNA]</scope>
    <source>
        <strain evidence="1 2">DSM 24984</strain>
    </source>
</reference>
<evidence type="ECO:0000313" key="2">
    <source>
        <dbReference type="Proteomes" id="UP000294614"/>
    </source>
</evidence>
<dbReference type="Proteomes" id="UP000294614">
    <property type="component" value="Unassembled WGS sequence"/>
</dbReference>
<keyword evidence="2" id="KW-1185">Reference proteome</keyword>
<organism evidence="1 2">
    <name type="scientific">Seleniivibrio woodruffii</name>
    <dbReference type="NCBI Taxonomy" id="1078050"/>
    <lineage>
        <taxon>Bacteria</taxon>
        <taxon>Pseudomonadati</taxon>
        <taxon>Deferribacterota</taxon>
        <taxon>Deferribacteres</taxon>
        <taxon>Deferribacterales</taxon>
        <taxon>Geovibrionaceae</taxon>
        <taxon>Seleniivibrio</taxon>
    </lineage>
</organism>
<comment type="caution">
    <text evidence="1">The sequence shown here is derived from an EMBL/GenBank/DDBJ whole genome shotgun (WGS) entry which is preliminary data.</text>
</comment>
<dbReference type="Gene3D" id="1.10.287.500">
    <property type="entry name" value="Helix hairpin bin"/>
    <property type="match status" value="1"/>
</dbReference>
<dbReference type="GO" id="GO:0009288">
    <property type="term" value="C:bacterial-type flagellum"/>
    <property type="evidence" value="ECO:0007669"/>
    <property type="project" value="InterPro"/>
</dbReference>
<dbReference type="OrthoDB" id="9785070at2"/>
<dbReference type="GO" id="GO:0003824">
    <property type="term" value="F:catalytic activity"/>
    <property type="evidence" value="ECO:0007669"/>
    <property type="project" value="InterPro"/>
</dbReference>
<dbReference type="InterPro" id="IPR007439">
    <property type="entry name" value="Chemotax_Pase_CheZ"/>
</dbReference>
<name>A0A4R1KBB6_9BACT</name>
<dbReference type="EMBL" id="SMGG01000003">
    <property type="protein sequence ID" value="TCK61734.1"/>
    <property type="molecule type" value="Genomic_DNA"/>
</dbReference>
<dbReference type="GO" id="GO:0050920">
    <property type="term" value="P:regulation of chemotaxis"/>
    <property type="evidence" value="ECO:0007669"/>
    <property type="project" value="InterPro"/>
</dbReference>
<gene>
    <name evidence="1" type="ORF">C8D98_0240</name>
</gene>
<protein>
    <submittedName>
        <fullName evidence="1">Chemotaxis protein CheZ</fullName>
    </submittedName>
</protein>
<dbReference type="AlphaFoldDB" id="A0A4R1KBB6"/>